<dbReference type="Pfam" id="PF20118">
    <property type="entry name" value="DUF6508"/>
    <property type="match status" value="1"/>
</dbReference>
<dbReference type="HOGENOM" id="CLU_926569_0_0_11"/>
<proteinExistence type="predicted"/>
<dbReference type="PANTHER" id="PTHR43305">
    <property type="entry name" value="FAMILY N-ACETYLTRANSFERASE, PUTATIVE (AFU_ORTHOLOGUE AFUA_2G01380)-RELATED"/>
    <property type="match status" value="1"/>
</dbReference>
<dbReference type="InterPro" id="IPR052777">
    <property type="entry name" value="Acetyltransferase_Enz"/>
</dbReference>
<organism evidence="2 3">
    <name type="scientific">Corynebacterium efficiens (strain DSM 44549 / YS-314 / AJ 12310 / JCM 11189 / NBRC 100395)</name>
    <dbReference type="NCBI Taxonomy" id="196164"/>
    <lineage>
        <taxon>Bacteria</taxon>
        <taxon>Bacillati</taxon>
        <taxon>Actinomycetota</taxon>
        <taxon>Actinomycetes</taxon>
        <taxon>Mycobacteriales</taxon>
        <taxon>Corynebacteriaceae</taxon>
        <taxon>Corynebacterium</taxon>
    </lineage>
</organism>
<sequence>MKEDKPEDKLTALRDVVSRLREEGRPAVNWQGGDRAEENGPITFGFVVMTRAQMDAMRVLYDHGLIIYDALNSIEYRDLYENLNPDRPLDLNIVDTRKTLIHVSRMDRFGGDDWARMFASGKGLALFERWLGLEEDWATRDVQIVDGHDRLRDVTRLLHEHIDSLLWDSRVTRKFMDIEQTEAELADPGALYAPPGGRLLLTLLDDAPVALLALKPHSPATAEITRLYVQPDARGYGLASQLVDKAVDTARAVGYRQVVLSLMPEMEMVRDMCYRHDFTSIEPYNNDAPDGLIPMGMSLT</sequence>
<evidence type="ECO:0000313" key="2">
    <source>
        <dbReference type="EMBL" id="BAC17015.1"/>
    </source>
</evidence>
<dbReference type="eggNOG" id="COG0456">
    <property type="taxonomic scope" value="Bacteria"/>
</dbReference>
<dbReference type="Pfam" id="PF00583">
    <property type="entry name" value="Acetyltransf_1"/>
    <property type="match status" value="1"/>
</dbReference>
<dbReference type="OrthoDB" id="4408198at2"/>
<dbReference type="KEGG" id="cef:CE0205"/>
<dbReference type="PANTHER" id="PTHR43305:SF1">
    <property type="entry name" value="FAMILY N-ACETYLTRANSFERASE, PUTATIVE (AFU_ORTHOLOGUE AFUA_2G01380)-RELATED"/>
    <property type="match status" value="1"/>
</dbReference>
<dbReference type="GO" id="GO:0016747">
    <property type="term" value="F:acyltransferase activity, transferring groups other than amino-acyl groups"/>
    <property type="evidence" value="ECO:0007669"/>
    <property type="project" value="InterPro"/>
</dbReference>
<dbReference type="RefSeq" id="WP_006768484.1">
    <property type="nucleotide sequence ID" value="NC_004369.1"/>
</dbReference>
<protein>
    <recommendedName>
        <fullName evidence="1">N-acetyltransferase domain-containing protein</fullName>
    </recommendedName>
</protein>
<dbReference type="CDD" id="cd04301">
    <property type="entry name" value="NAT_SF"/>
    <property type="match status" value="1"/>
</dbReference>
<accession>C8NR97</accession>
<feature type="domain" description="N-acetyltransferase" evidence="1">
    <location>
        <begin position="149"/>
        <end position="300"/>
    </location>
</feature>
<keyword evidence="3" id="KW-1185">Reference proteome</keyword>
<dbReference type="SUPFAM" id="SSF55729">
    <property type="entry name" value="Acyl-CoA N-acyltransferases (Nat)"/>
    <property type="match status" value="1"/>
</dbReference>
<dbReference type="InterPro" id="IPR000182">
    <property type="entry name" value="GNAT_dom"/>
</dbReference>
<dbReference type="PROSITE" id="PS51186">
    <property type="entry name" value="GNAT"/>
    <property type="match status" value="1"/>
</dbReference>
<evidence type="ECO:0000313" key="3">
    <source>
        <dbReference type="Proteomes" id="UP000001409"/>
    </source>
</evidence>
<reference evidence="2 3" key="1">
    <citation type="journal article" date="2003" name="Genome Res.">
        <title>Comparative complete genome sequence analysis of the amino acid replacements responsible for the thermostability of Corynebacterium efficiens.</title>
        <authorList>
            <person name="Nishio Y."/>
            <person name="Nakamura Y."/>
            <person name="Kawarabayasi Y."/>
            <person name="Usuda Y."/>
            <person name="Kimura E."/>
            <person name="Sugimoto S."/>
            <person name="Matsui K."/>
            <person name="Yamagishi A."/>
            <person name="Kikuchi H."/>
            <person name="Ikeo K."/>
            <person name="Gojobori T."/>
        </authorList>
    </citation>
    <scope>NUCLEOTIDE SEQUENCE [LARGE SCALE GENOMIC DNA]</scope>
    <source>
        <strain evidence="3">DSM 44549 / YS-314 / AJ 12310 / JCM 11189 / NBRC 100395</strain>
    </source>
</reference>
<name>Q8FU16_COREF</name>
<dbReference type="Proteomes" id="UP000001409">
    <property type="component" value="Chromosome"/>
</dbReference>
<dbReference type="Gene3D" id="3.40.630.30">
    <property type="match status" value="1"/>
</dbReference>
<dbReference type="InterPro" id="IPR045425">
    <property type="entry name" value="DUF6508"/>
</dbReference>
<accession>Q8FU16</accession>
<dbReference type="InterPro" id="IPR016181">
    <property type="entry name" value="Acyl_CoA_acyltransferase"/>
</dbReference>
<evidence type="ECO:0000259" key="1">
    <source>
        <dbReference type="PROSITE" id="PS51186"/>
    </source>
</evidence>
<dbReference type="AlphaFoldDB" id="Q8FU16"/>
<dbReference type="EMBL" id="BA000035">
    <property type="protein sequence ID" value="BAC17015.1"/>
    <property type="molecule type" value="Genomic_DNA"/>
</dbReference>